<sequence>MPAGPSLRKMLGDTVAAISASPAPVTLAPGQIPSHRSISFGGELLALSINLAERKIPHTNRDAQVPKTCRTLRTLHQDLHDLNRTFFDLVSILNRFTRVAHLEVIFRMPFENFTQLIDASHFYRLDFQDWKLFTKVGSEDLEQIHVGTILERRLNGWYKINIAGIP</sequence>
<reference evidence="2" key="1">
    <citation type="journal article" date="2017" name="Genome Biol. Evol.">
        <title>The complete genome sequence of the phytopathogenic fungus Sclerotinia sclerotiorum reveals insights into the genome architecture of broad host range pathogens.</title>
        <authorList>
            <person name="Derbyshire M."/>
            <person name="Denton-Giles M."/>
            <person name="Hegedus D."/>
            <person name="Seifbarghy S."/>
            <person name="Rollins J."/>
            <person name="van Kan J."/>
            <person name="Seidl M.F."/>
            <person name="Faino L."/>
            <person name="Mbengue M."/>
            <person name="Navaud O."/>
            <person name="Raffaele S."/>
            <person name="Hammond-Kosack K."/>
            <person name="Heard S."/>
            <person name="Oliver R."/>
        </authorList>
    </citation>
    <scope>NUCLEOTIDE SEQUENCE [LARGE SCALE GENOMIC DNA]</scope>
    <source>
        <strain evidence="2">ATCC 18683 / 1980 / Ss-1</strain>
    </source>
</reference>
<dbReference type="Proteomes" id="UP000177798">
    <property type="component" value="Chromosome 5"/>
</dbReference>
<organism evidence="1 2">
    <name type="scientific">Sclerotinia sclerotiorum (strain ATCC 18683 / 1980 / Ss-1)</name>
    <name type="common">White mold</name>
    <name type="synonym">Whetzelinia sclerotiorum</name>
    <dbReference type="NCBI Taxonomy" id="665079"/>
    <lineage>
        <taxon>Eukaryota</taxon>
        <taxon>Fungi</taxon>
        <taxon>Dikarya</taxon>
        <taxon>Ascomycota</taxon>
        <taxon>Pezizomycotina</taxon>
        <taxon>Leotiomycetes</taxon>
        <taxon>Helotiales</taxon>
        <taxon>Sclerotiniaceae</taxon>
        <taxon>Sclerotinia</taxon>
    </lineage>
</organism>
<evidence type="ECO:0000313" key="2">
    <source>
        <dbReference type="Proteomes" id="UP000177798"/>
    </source>
</evidence>
<name>A0A1D9Q381_SCLS1</name>
<dbReference type="EMBL" id="CP017818">
    <property type="protein sequence ID" value="APA09405.1"/>
    <property type="molecule type" value="Genomic_DNA"/>
</dbReference>
<accession>A0A1D9Q381</accession>
<protein>
    <submittedName>
        <fullName evidence="1">Uncharacterized protein</fullName>
    </submittedName>
</protein>
<evidence type="ECO:0000313" key="1">
    <source>
        <dbReference type="EMBL" id="APA09405.1"/>
    </source>
</evidence>
<dbReference type="AlphaFoldDB" id="A0A1D9Q381"/>
<proteinExistence type="predicted"/>
<dbReference type="VEuPathDB" id="FungiDB:sscle_05g041750"/>
<gene>
    <name evidence="1" type="ORF">sscle_05g041750</name>
</gene>
<dbReference type="OrthoDB" id="3506516at2759"/>